<dbReference type="GO" id="GO:0004222">
    <property type="term" value="F:metalloendopeptidase activity"/>
    <property type="evidence" value="ECO:0007669"/>
    <property type="project" value="InterPro"/>
</dbReference>
<dbReference type="InterPro" id="IPR051156">
    <property type="entry name" value="Mito/Outer_Membr_Metalloprot"/>
</dbReference>
<proteinExistence type="inferred from homology"/>
<dbReference type="PANTHER" id="PTHR22726:SF1">
    <property type="entry name" value="METALLOENDOPEPTIDASE OMA1, MITOCHONDRIAL"/>
    <property type="match status" value="1"/>
</dbReference>
<dbReference type="RefSeq" id="WP_274372448.1">
    <property type="nucleotide sequence ID" value="NZ_CP072943.1"/>
</dbReference>
<keyword evidence="10" id="KW-1185">Reference proteome</keyword>
<dbReference type="GO" id="GO:0051603">
    <property type="term" value="P:proteolysis involved in protein catabolic process"/>
    <property type="evidence" value="ECO:0007669"/>
    <property type="project" value="TreeGrafter"/>
</dbReference>
<dbReference type="Pfam" id="PF01435">
    <property type="entry name" value="Peptidase_M48"/>
    <property type="match status" value="1"/>
</dbReference>
<feature type="signal peptide" evidence="7">
    <location>
        <begin position="1"/>
        <end position="26"/>
    </location>
</feature>
<keyword evidence="7" id="KW-0732">Signal</keyword>
<dbReference type="EMBL" id="CP072943">
    <property type="protein sequence ID" value="QTX31298.1"/>
    <property type="molecule type" value="Genomic_DNA"/>
</dbReference>
<name>A0A9Q7ETW8_9BACT</name>
<gene>
    <name evidence="9" type="ORF">KAR29_07815</name>
</gene>
<dbReference type="AlphaFoldDB" id="A0A9Q7ETW8"/>
<evidence type="ECO:0000313" key="9">
    <source>
        <dbReference type="EMBL" id="QTX31298.1"/>
    </source>
</evidence>
<dbReference type="EC" id="3.4.24.-" evidence="9"/>
<dbReference type="Gene3D" id="3.30.2010.10">
    <property type="entry name" value="Metalloproteases ('zincins'), catalytic domain"/>
    <property type="match status" value="1"/>
</dbReference>
<protein>
    <submittedName>
        <fullName evidence="9">M48 family metalloprotease</fullName>
        <ecNumber evidence="9">3.4.24.-</ecNumber>
    </submittedName>
</protein>
<evidence type="ECO:0000313" key="10">
    <source>
        <dbReference type="Proteomes" id="UP000671879"/>
    </source>
</evidence>
<evidence type="ECO:0000259" key="8">
    <source>
        <dbReference type="Pfam" id="PF01435"/>
    </source>
</evidence>
<keyword evidence="4 6" id="KW-0862">Zinc</keyword>
<keyword evidence="5 6" id="KW-0482">Metalloprotease</keyword>
<evidence type="ECO:0000256" key="7">
    <source>
        <dbReference type="SAM" id="SignalP"/>
    </source>
</evidence>
<feature type="domain" description="Peptidase M48" evidence="8">
    <location>
        <begin position="59"/>
        <end position="239"/>
    </location>
</feature>
<evidence type="ECO:0000256" key="3">
    <source>
        <dbReference type="ARBA" id="ARBA00022801"/>
    </source>
</evidence>
<feature type="chain" id="PRO_5040272204" evidence="7">
    <location>
        <begin position="27"/>
        <end position="359"/>
    </location>
</feature>
<dbReference type="GO" id="GO:0016020">
    <property type="term" value="C:membrane"/>
    <property type="evidence" value="ECO:0007669"/>
    <property type="project" value="TreeGrafter"/>
</dbReference>
<comment type="cofactor">
    <cofactor evidence="6">
        <name>Zn(2+)</name>
        <dbReference type="ChEBI" id="CHEBI:29105"/>
    </cofactor>
    <text evidence="6">Binds 1 zinc ion per subunit.</text>
</comment>
<accession>A0A9Q7ETW8</accession>
<keyword evidence="3 6" id="KW-0378">Hydrolase</keyword>
<dbReference type="GO" id="GO:0046872">
    <property type="term" value="F:metal ion binding"/>
    <property type="evidence" value="ECO:0007669"/>
    <property type="project" value="UniProtKB-KW"/>
</dbReference>
<evidence type="ECO:0000256" key="2">
    <source>
        <dbReference type="ARBA" id="ARBA00022723"/>
    </source>
</evidence>
<dbReference type="InterPro" id="IPR001915">
    <property type="entry name" value="Peptidase_M48"/>
</dbReference>
<comment type="similarity">
    <text evidence="6">Belongs to the peptidase M48 family.</text>
</comment>
<evidence type="ECO:0000256" key="4">
    <source>
        <dbReference type="ARBA" id="ARBA00022833"/>
    </source>
</evidence>
<keyword evidence="2" id="KW-0479">Metal-binding</keyword>
<reference evidence="10" key="1">
    <citation type="submission" date="2021-04" db="EMBL/GenBank/DDBJ databases">
        <title>A novel Synergistetes isolate from a pyrite-forming mixed culture.</title>
        <authorList>
            <person name="Bunk B."/>
            <person name="Sproer C."/>
            <person name="Spring S."/>
            <person name="Pester M."/>
        </authorList>
    </citation>
    <scope>NUCLEOTIDE SEQUENCE [LARGE SCALE GENOMIC DNA]</scope>
    <source>
        <strain evidence="10">J.5.4.2-T.3.5.2</strain>
    </source>
</reference>
<keyword evidence="1 6" id="KW-0645">Protease</keyword>
<dbReference type="KEGG" id="aram:KAR29_07815"/>
<dbReference type="Proteomes" id="UP000671879">
    <property type="component" value="Chromosome"/>
</dbReference>
<sequence length="359" mass="39988">MRDAVPKGLCVALLALAFLAAGVAVATPAFAEEITERELALGRKTALQVEERWPRLDDPLRTARLDMILSRLVPHAERALPFEVRLVEADDLNAFSLSGGILFVTEGMLSFVKSDAELAGLLAHEMAHAERRHVLVQVARNERLSVLGLAVTLATGGTMGAFLAANLVQVAVMNAYSRDLEEEADRRGLDLVVEAGYPPAGMVTLLERLQEEQLRRPWVDPGIYQSHPDYRDRIAYLVSTIRSRGWPLHRKEALNLLRPTLVEEGESLLLCLDGEEICRTTGDRTKLESLARSLRRWLQLETVPYEIRTGRTSQGDPFLMLGNNRIPLPLAVDPEAFRRRLIEGLARAKSLHPIADYLL</sequence>
<evidence type="ECO:0000256" key="6">
    <source>
        <dbReference type="RuleBase" id="RU003983"/>
    </source>
</evidence>
<organism evidence="9 10">
    <name type="scientific">Aminithiophilus ramosus</name>
    <dbReference type="NCBI Taxonomy" id="3029084"/>
    <lineage>
        <taxon>Bacteria</taxon>
        <taxon>Thermotogati</taxon>
        <taxon>Synergistota</taxon>
        <taxon>Synergistia</taxon>
        <taxon>Synergistales</taxon>
        <taxon>Aminithiophilaceae</taxon>
        <taxon>Aminithiophilus</taxon>
    </lineage>
</organism>
<dbReference type="PANTHER" id="PTHR22726">
    <property type="entry name" value="METALLOENDOPEPTIDASE OMA1"/>
    <property type="match status" value="1"/>
</dbReference>
<evidence type="ECO:0000256" key="5">
    <source>
        <dbReference type="ARBA" id="ARBA00023049"/>
    </source>
</evidence>
<evidence type="ECO:0000256" key="1">
    <source>
        <dbReference type="ARBA" id="ARBA00022670"/>
    </source>
</evidence>